<reference evidence="2 3" key="2">
    <citation type="submission" date="2019-04" db="EMBL/GenBank/DDBJ databases">
        <title>The genome sequence of big-headed turtle.</title>
        <authorList>
            <person name="Gong S."/>
        </authorList>
    </citation>
    <scope>NUCLEOTIDE SEQUENCE [LARGE SCALE GENOMIC DNA]</scope>
    <source>
        <strain evidence="2">DO16091913</strain>
        <tissue evidence="2">Muscle</tissue>
    </source>
</reference>
<dbReference type="Proteomes" id="UP000297703">
    <property type="component" value="Unassembled WGS sequence"/>
</dbReference>
<dbReference type="AlphaFoldDB" id="A0A4D9EGG3"/>
<accession>A0A4D9EGG3</accession>
<organism evidence="2 3">
    <name type="scientific">Platysternon megacephalum</name>
    <name type="common">big-headed turtle</name>
    <dbReference type="NCBI Taxonomy" id="55544"/>
    <lineage>
        <taxon>Eukaryota</taxon>
        <taxon>Metazoa</taxon>
        <taxon>Chordata</taxon>
        <taxon>Craniata</taxon>
        <taxon>Vertebrata</taxon>
        <taxon>Euteleostomi</taxon>
        <taxon>Archelosauria</taxon>
        <taxon>Testudinata</taxon>
        <taxon>Testudines</taxon>
        <taxon>Cryptodira</taxon>
        <taxon>Durocryptodira</taxon>
        <taxon>Testudinoidea</taxon>
        <taxon>Platysternidae</taxon>
        <taxon>Platysternon</taxon>
    </lineage>
</organism>
<gene>
    <name evidence="2" type="ORF">DR999_PMT10795</name>
</gene>
<proteinExistence type="predicted"/>
<dbReference type="EMBL" id="QXTE01000096">
    <property type="protein sequence ID" value="TFK06482.1"/>
    <property type="molecule type" value="Genomic_DNA"/>
</dbReference>
<name>A0A4D9EGG3_9SAUR</name>
<evidence type="ECO:0000313" key="2">
    <source>
        <dbReference type="EMBL" id="TFK06482.1"/>
    </source>
</evidence>
<feature type="region of interest" description="Disordered" evidence="1">
    <location>
        <begin position="1"/>
        <end position="22"/>
    </location>
</feature>
<protein>
    <submittedName>
        <fullName evidence="2">Uncharacterized protein</fullName>
    </submittedName>
</protein>
<reference evidence="2 3" key="1">
    <citation type="submission" date="2019-04" db="EMBL/GenBank/DDBJ databases">
        <title>Draft genome of the big-headed turtle Platysternon megacephalum.</title>
        <authorList>
            <person name="Gong S."/>
        </authorList>
    </citation>
    <scope>NUCLEOTIDE SEQUENCE [LARGE SCALE GENOMIC DNA]</scope>
    <source>
        <strain evidence="2">DO16091913</strain>
        <tissue evidence="2">Muscle</tissue>
    </source>
</reference>
<comment type="caution">
    <text evidence="2">The sequence shown here is derived from an EMBL/GenBank/DDBJ whole genome shotgun (WGS) entry which is preliminary data.</text>
</comment>
<evidence type="ECO:0000313" key="3">
    <source>
        <dbReference type="Proteomes" id="UP000297703"/>
    </source>
</evidence>
<evidence type="ECO:0000256" key="1">
    <source>
        <dbReference type="SAM" id="MobiDB-lite"/>
    </source>
</evidence>
<keyword evidence="3" id="KW-1185">Reference proteome</keyword>
<sequence>MTTLKAVGTRHAKPRDPAPACNLHYQQTKDGRLKDIKKQQSRAGAAKLVLCVNTKVYRPNEVFTGLSRGIENVGWREHLRTGGCMEERKARWGFSYLQRGR</sequence>